<proteinExistence type="predicted"/>
<evidence type="ECO:0000256" key="6">
    <source>
        <dbReference type="ARBA" id="ARBA00022989"/>
    </source>
</evidence>
<feature type="non-terminal residue" evidence="9">
    <location>
        <position position="1"/>
    </location>
</feature>
<feature type="transmembrane region" description="Helical" evidence="8">
    <location>
        <begin position="159"/>
        <end position="179"/>
    </location>
</feature>
<feature type="transmembrane region" description="Helical" evidence="8">
    <location>
        <begin position="47"/>
        <end position="66"/>
    </location>
</feature>
<dbReference type="PANTHER" id="PTHR32196:SF71">
    <property type="entry name" value="AUTOINDUCER 2 IMPORT SYSTEM PERMEASE PROTEIN LSRD"/>
    <property type="match status" value="1"/>
</dbReference>
<dbReference type="AlphaFoldDB" id="A0A0F9B7Y5"/>
<name>A0A0F9B7Y5_9ZZZZ</name>
<keyword evidence="6 8" id="KW-1133">Transmembrane helix</keyword>
<gene>
    <name evidence="9" type="ORF">LCGC14_2482830</name>
</gene>
<feature type="transmembrane region" description="Helical" evidence="8">
    <location>
        <begin position="207"/>
        <end position="226"/>
    </location>
</feature>
<feature type="transmembrane region" description="Helical" evidence="8">
    <location>
        <begin position="14"/>
        <end position="35"/>
    </location>
</feature>
<evidence type="ECO:0000256" key="1">
    <source>
        <dbReference type="ARBA" id="ARBA00004651"/>
    </source>
</evidence>
<evidence type="ECO:0000313" key="9">
    <source>
        <dbReference type="EMBL" id="KKL17710.1"/>
    </source>
</evidence>
<comment type="caution">
    <text evidence="9">The sequence shown here is derived from an EMBL/GenBank/DDBJ whole genome shotgun (WGS) entry which is preliminary data.</text>
</comment>
<evidence type="ECO:0000256" key="7">
    <source>
        <dbReference type="ARBA" id="ARBA00023136"/>
    </source>
</evidence>
<dbReference type="PANTHER" id="PTHR32196">
    <property type="entry name" value="ABC TRANSPORTER PERMEASE PROTEIN YPHD-RELATED-RELATED"/>
    <property type="match status" value="1"/>
</dbReference>
<evidence type="ECO:0000256" key="5">
    <source>
        <dbReference type="ARBA" id="ARBA00022692"/>
    </source>
</evidence>
<keyword evidence="2" id="KW-0813">Transport</keyword>
<feature type="transmembrane region" description="Helical" evidence="8">
    <location>
        <begin position="78"/>
        <end position="107"/>
    </location>
</feature>
<comment type="subcellular location">
    <subcellularLocation>
        <location evidence="1">Cell membrane</location>
        <topology evidence="1">Multi-pass membrane protein</topology>
    </subcellularLocation>
</comment>
<feature type="transmembrane region" description="Helical" evidence="8">
    <location>
        <begin position="287"/>
        <end position="305"/>
    </location>
</feature>
<dbReference type="GO" id="GO:0005886">
    <property type="term" value="C:plasma membrane"/>
    <property type="evidence" value="ECO:0007669"/>
    <property type="project" value="UniProtKB-SubCell"/>
</dbReference>
<dbReference type="Pfam" id="PF02653">
    <property type="entry name" value="BPD_transp_2"/>
    <property type="match status" value="1"/>
</dbReference>
<feature type="transmembrane region" description="Helical" evidence="8">
    <location>
        <begin position="264"/>
        <end position="281"/>
    </location>
</feature>
<evidence type="ECO:0008006" key="10">
    <source>
        <dbReference type="Google" id="ProtNLM"/>
    </source>
</evidence>
<dbReference type="CDD" id="cd06579">
    <property type="entry name" value="TM_PBP1_transp_AraH_like"/>
    <property type="match status" value="1"/>
</dbReference>
<sequence>PEPMVKFLKLYEKIGIFIFLVAGGVFLSFASPYFLKGDTILNIVTQGTYGAIVGFGMTLAITIGGFDLSVDAVMSLTSVFLSILIPVAGIPLAILVSVIIACSVGLINGLIITKLKVNPLITTLAMMTIIKGVALLVAGGRQIVIHQKVFMELGTGKTLGIPNPIYIMIVLFVIFYFLLYHTPFGRHISAVGSNENAARISGLKVDLIKILTFVLVSFTASIAGTIRTSQTLIGIPTMSPGFVLVAITVTILGGTSLSGGKGNLWGTLFAGVFISMIYYGLNLIGVQIFYQMLSVGLVLIFALFIDGIRNRYLETIKAKGIKV</sequence>
<dbReference type="GO" id="GO:0022857">
    <property type="term" value="F:transmembrane transporter activity"/>
    <property type="evidence" value="ECO:0007669"/>
    <property type="project" value="InterPro"/>
</dbReference>
<keyword evidence="3" id="KW-1003">Cell membrane</keyword>
<dbReference type="InterPro" id="IPR001851">
    <property type="entry name" value="ABC_transp_permease"/>
</dbReference>
<accession>A0A0F9B7Y5</accession>
<evidence type="ECO:0000256" key="4">
    <source>
        <dbReference type="ARBA" id="ARBA00022519"/>
    </source>
</evidence>
<evidence type="ECO:0000256" key="8">
    <source>
        <dbReference type="SAM" id="Phobius"/>
    </source>
</evidence>
<keyword evidence="4" id="KW-0997">Cell inner membrane</keyword>
<feature type="transmembrane region" description="Helical" evidence="8">
    <location>
        <begin position="232"/>
        <end position="252"/>
    </location>
</feature>
<reference evidence="9" key="1">
    <citation type="journal article" date="2015" name="Nature">
        <title>Complex archaea that bridge the gap between prokaryotes and eukaryotes.</title>
        <authorList>
            <person name="Spang A."/>
            <person name="Saw J.H."/>
            <person name="Jorgensen S.L."/>
            <person name="Zaremba-Niedzwiedzka K."/>
            <person name="Martijn J."/>
            <person name="Lind A.E."/>
            <person name="van Eijk R."/>
            <person name="Schleper C."/>
            <person name="Guy L."/>
            <person name="Ettema T.J."/>
        </authorList>
    </citation>
    <scope>NUCLEOTIDE SEQUENCE</scope>
</reference>
<dbReference type="EMBL" id="LAZR01039152">
    <property type="protein sequence ID" value="KKL17710.1"/>
    <property type="molecule type" value="Genomic_DNA"/>
</dbReference>
<evidence type="ECO:0000256" key="2">
    <source>
        <dbReference type="ARBA" id="ARBA00022448"/>
    </source>
</evidence>
<keyword evidence="5 8" id="KW-0812">Transmembrane</keyword>
<feature type="transmembrane region" description="Helical" evidence="8">
    <location>
        <begin position="119"/>
        <end position="139"/>
    </location>
</feature>
<evidence type="ECO:0000256" key="3">
    <source>
        <dbReference type="ARBA" id="ARBA00022475"/>
    </source>
</evidence>
<protein>
    <recommendedName>
        <fullName evidence="10">ABC transporter permease</fullName>
    </recommendedName>
</protein>
<organism evidence="9">
    <name type="scientific">marine sediment metagenome</name>
    <dbReference type="NCBI Taxonomy" id="412755"/>
    <lineage>
        <taxon>unclassified sequences</taxon>
        <taxon>metagenomes</taxon>
        <taxon>ecological metagenomes</taxon>
    </lineage>
</organism>
<keyword evidence="7 8" id="KW-0472">Membrane</keyword>